<dbReference type="InterPro" id="IPR004027">
    <property type="entry name" value="SEC_C_motif"/>
</dbReference>
<organism evidence="1 2">
    <name type="scientific">Streptococcus cuniculi</name>
    <dbReference type="NCBI Taxonomy" id="1432788"/>
    <lineage>
        <taxon>Bacteria</taxon>
        <taxon>Bacillati</taxon>
        <taxon>Bacillota</taxon>
        <taxon>Bacilli</taxon>
        <taxon>Lactobacillales</taxon>
        <taxon>Streptococcaceae</taxon>
        <taxon>Streptococcus</taxon>
    </lineage>
</organism>
<dbReference type="AlphaFoldDB" id="A0A1Q8E8G5"/>
<name>A0A1Q8E8G5_9STRE</name>
<dbReference type="OrthoDB" id="6399948at2"/>
<reference evidence="2" key="1">
    <citation type="submission" date="2016-12" db="EMBL/GenBank/DDBJ databases">
        <authorList>
            <person name="Gulvik C.A."/>
        </authorList>
    </citation>
    <scope>NUCLEOTIDE SEQUENCE [LARGE SCALE GENOMIC DNA]</scope>
    <source>
        <strain evidence="2">NED12-00049-6B</strain>
    </source>
</reference>
<dbReference type="Proteomes" id="UP000186890">
    <property type="component" value="Unassembled WGS sequence"/>
</dbReference>
<proteinExistence type="predicted"/>
<dbReference type="Pfam" id="PF02810">
    <property type="entry name" value="SEC-C"/>
    <property type="match status" value="1"/>
</dbReference>
<comment type="caution">
    <text evidence="1">The sequence shown here is derived from an EMBL/GenBank/DDBJ whole genome shotgun (WGS) entry which is preliminary data.</text>
</comment>
<dbReference type="RefSeq" id="WP_075104436.1">
    <property type="nucleotide sequence ID" value="NZ_MSJM01000003.1"/>
</dbReference>
<evidence type="ECO:0000313" key="1">
    <source>
        <dbReference type="EMBL" id="OLF48083.1"/>
    </source>
</evidence>
<keyword evidence="2" id="KW-1185">Reference proteome</keyword>
<protein>
    <recommendedName>
        <fullName evidence="3">SEC-C domain-containing protein</fullName>
    </recommendedName>
</protein>
<accession>A0A1Q8E8G5</accession>
<gene>
    <name evidence="1" type="ORF">BU202_03565</name>
</gene>
<evidence type="ECO:0000313" key="2">
    <source>
        <dbReference type="Proteomes" id="UP000186890"/>
    </source>
</evidence>
<dbReference type="Gene3D" id="3.10.450.50">
    <property type="match status" value="1"/>
</dbReference>
<sequence>MSINRNDKCPCGSDNKYKKCCMRILPVSSKDYLNNNFEMINFYKKLYQDEVNIDWITRQLTSGIFSSLLLRDLFRYRVFIDSLMLLFNKEKLEKKYFRRKIIYKDFFEHLNSSDHEMKDFLDLYRRFLREKVGRLVPMNSFYVPYSSEETRPYDQLARVRNAFAHMNYGHFEFLSHGEYGTEYLIGYSIYNKDKETNKSKFHGFILEPVLHYFIQSYFSNYTSYGIVYKHTWFSLSSMSEYQYSSVINEYTDIKVNVLTYAKDEKYTGNSSHEMISFTKNFKQLNHEEIMGYIKSHSAEFKHSIYTISKEEFDEKLKFVQSEVGREVTAEEFCYSIKFLYDFETEFSNFLVHLMQLNDRIIDYISPWIENSFENKDNILSSIEELKEDKYSWLAFKYMFPILSVINICLRFEDDDLFEINPKNVDIEGFVIDNTNLERFMEKHPDIEEEHKKNVYILERLRNSVAHGHIHLTLKDNSMSYQFTDIYNNRSEQISISYFALNQFIDQSVFKQRD</sequence>
<dbReference type="SUPFAM" id="SSF103642">
    <property type="entry name" value="Sec-C motif"/>
    <property type="match status" value="1"/>
</dbReference>
<evidence type="ECO:0008006" key="3">
    <source>
        <dbReference type="Google" id="ProtNLM"/>
    </source>
</evidence>
<dbReference type="EMBL" id="MSJM01000003">
    <property type="protein sequence ID" value="OLF48083.1"/>
    <property type="molecule type" value="Genomic_DNA"/>
</dbReference>